<dbReference type="Proteomes" id="UP001054945">
    <property type="component" value="Unassembled WGS sequence"/>
</dbReference>
<comment type="caution">
    <text evidence="1">The sequence shown here is derived from an EMBL/GenBank/DDBJ whole genome shotgun (WGS) entry which is preliminary data.</text>
</comment>
<gene>
    <name evidence="1" type="ORF">CEXT_250361</name>
</gene>
<protein>
    <submittedName>
        <fullName evidence="1">Uncharacterized protein</fullName>
    </submittedName>
</protein>
<sequence>MSASNPPLLNSPPAFVCNKLPRIIDKLLSLPRLKIPNYILGTTENDVLRRICHSENTKLIFQSIIRVSPEHAWIPGFRRRRKNPARQRKR</sequence>
<dbReference type="EMBL" id="BPLR01006591">
    <property type="protein sequence ID" value="GIY10982.1"/>
    <property type="molecule type" value="Genomic_DNA"/>
</dbReference>
<evidence type="ECO:0000313" key="2">
    <source>
        <dbReference type="Proteomes" id="UP001054945"/>
    </source>
</evidence>
<keyword evidence="2" id="KW-1185">Reference proteome</keyword>
<evidence type="ECO:0000313" key="1">
    <source>
        <dbReference type="EMBL" id="GIY10982.1"/>
    </source>
</evidence>
<dbReference type="AlphaFoldDB" id="A0AAV4QS49"/>
<organism evidence="1 2">
    <name type="scientific">Caerostris extrusa</name>
    <name type="common">Bark spider</name>
    <name type="synonym">Caerostris bankana</name>
    <dbReference type="NCBI Taxonomy" id="172846"/>
    <lineage>
        <taxon>Eukaryota</taxon>
        <taxon>Metazoa</taxon>
        <taxon>Ecdysozoa</taxon>
        <taxon>Arthropoda</taxon>
        <taxon>Chelicerata</taxon>
        <taxon>Arachnida</taxon>
        <taxon>Araneae</taxon>
        <taxon>Araneomorphae</taxon>
        <taxon>Entelegynae</taxon>
        <taxon>Araneoidea</taxon>
        <taxon>Araneidae</taxon>
        <taxon>Caerostris</taxon>
    </lineage>
</organism>
<name>A0AAV4QS49_CAEEX</name>
<proteinExistence type="predicted"/>
<accession>A0AAV4QS49</accession>
<reference evidence="1 2" key="1">
    <citation type="submission" date="2021-06" db="EMBL/GenBank/DDBJ databases">
        <title>Caerostris extrusa draft genome.</title>
        <authorList>
            <person name="Kono N."/>
            <person name="Arakawa K."/>
        </authorList>
    </citation>
    <scope>NUCLEOTIDE SEQUENCE [LARGE SCALE GENOMIC DNA]</scope>
</reference>